<keyword evidence="1" id="KW-0732">Signal</keyword>
<feature type="chain" id="PRO_5038614277" description="Lipoprotein" evidence="1">
    <location>
        <begin position="22"/>
        <end position="151"/>
    </location>
</feature>
<dbReference type="RefSeq" id="WP_188455367.1">
    <property type="nucleotide sequence ID" value="NZ_BMFR01000007.1"/>
</dbReference>
<evidence type="ECO:0008006" key="4">
    <source>
        <dbReference type="Google" id="ProtNLM"/>
    </source>
</evidence>
<organism evidence="2 3">
    <name type="scientific">Virgibacillus oceani</name>
    <dbReference type="NCBI Taxonomy" id="1479511"/>
    <lineage>
        <taxon>Bacteria</taxon>
        <taxon>Bacillati</taxon>
        <taxon>Bacillota</taxon>
        <taxon>Bacilli</taxon>
        <taxon>Bacillales</taxon>
        <taxon>Bacillaceae</taxon>
        <taxon>Virgibacillus</taxon>
    </lineage>
</organism>
<dbReference type="EMBL" id="BMFR01000007">
    <property type="protein sequence ID" value="GGG76114.1"/>
    <property type="molecule type" value="Genomic_DNA"/>
</dbReference>
<accession>A0A917HDV6</accession>
<dbReference type="AlphaFoldDB" id="A0A917HDV6"/>
<reference evidence="2" key="2">
    <citation type="submission" date="2020-09" db="EMBL/GenBank/DDBJ databases">
        <authorList>
            <person name="Sun Q."/>
            <person name="Zhou Y."/>
        </authorList>
    </citation>
    <scope>NUCLEOTIDE SEQUENCE</scope>
    <source>
        <strain evidence="2">CGMCC 1.12754</strain>
    </source>
</reference>
<sequence length="151" mass="16625">MKMKKLLGIVLLLLFASVGCSNVTKEDPVKEEPPEAVVMIHDEKIQTTKGTYSWETKGLFSNNAVIADAAAPYQIAEEMESKLVEADSIANVDFSDGSKPQLEAYLWEDEGRGKQLSLNKSRLSLPSQSGNHVIEIFAIWSNGEASYTFVV</sequence>
<comment type="caution">
    <text evidence="2">The sequence shown here is derived from an EMBL/GenBank/DDBJ whole genome shotgun (WGS) entry which is preliminary data.</text>
</comment>
<protein>
    <recommendedName>
        <fullName evidence="4">Lipoprotein</fullName>
    </recommendedName>
</protein>
<keyword evidence="3" id="KW-1185">Reference proteome</keyword>
<evidence type="ECO:0000313" key="3">
    <source>
        <dbReference type="Proteomes" id="UP000622860"/>
    </source>
</evidence>
<dbReference type="Proteomes" id="UP000622860">
    <property type="component" value="Unassembled WGS sequence"/>
</dbReference>
<evidence type="ECO:0000256" key="1">
    <source>
        <dbReference type="SAM" id="SignalP"/>
    </source>
</evidence>
<dbReference type="PROSITE" id="PS51257">
    <property type="entry name" value="PROKAR_LIPOPROTEIN"/>
    <property type="match status" value="1"/>
</dbReference>
<name>A0A917HDV6_9BACI</name>
<proteinExistence type="predicted"/>
<gene>
    <name evidence="2" type="ORF">GCM10011398_21270</name>
</gene>
<evidence type="ECO:0000313" key="2">
    <source>
        <dbReference type="EMBL" id="GGG76114.1"/>
    </source>
</evidence>
<feature type="signal peptide" evidence="1">
    <location>
        <begin position="1"/>
        <end position="21"/>
    </location>
</feature>
<reference evidence="2" key="1">
    <citation type="journal article" date="2014" name="Int. J. Syst. Evol. Microbiol.">
        <title>Complete genome sequence of Corynebacterium casei LMG S-19264T (=DSM 44701T), isolated from a smear-ripened cheese.</title>
        <authorList>
            <consortium name="US DOE Joint Genome Institute (JGI-PGF)"/>
            <person name="Walter F."/>
            <person name="Albersmeier A."/>
            <person name="Kalinowski J."/>
            <person name="Ruckert C."/>
        </authorList>
    </citation>
    <scope>NUCLEOTIDE SEQUENCE</scope>
    <source>
        <strain evidence="2">CGMCC 1.12754</strain>
    </source>
</reference>